<evidence type="ECO:0000256" key="4">
    <source>
        <dbReference type="ARBA" id="ARBA00021881"/>
    </source>
</evidence>
<dbReference type="Gene3D" id="1.10.10.10">
    <property type="entry name" value="Winged helix-like DNA-binding domain superfamily/Winged helix DNA-binding domain"/>
    <property type="match status" value="1"/>
</dbReference>
<feature type="region of interest" description="Disordered" evidence="5">
    <location>
        <begin position="562"/>
        <end position="581"/>
    </location>
</feature>
<dbReference type="InterPro" id="IPR045838">
    <property type="entry name" value="DEPDC5_CTD"/>
</dbReference>
<dbReference type="InterPro" id="IPR036388">
    <property type="entry name" value="WH-like_DNA-bd_sf"/>
</dbReference>
<evidence type="ECO:0000259" key="6">
    <source>
        <dbReference type="PROSITE" id="PS50186"/>
    </source>
</evidence>
<feature type="domain" description="DEP" evidence="6">
    <location>
        <begin position="971"/>
        <end position="1046"/>
    </location>
</feature>
<name>A0AAN7TN25_9PEZI</name>
<proteinExistence type="inferred from homology"/>
<dbReference type="SUPFAM" id="SSF46785">
    <property type="entry name" value="Winged helix' DNA-binding domain"/>
    <property type="match status" value="1"/>
</dbReference>
<dbReference type="Pfam" id="PF19418">
    <property type="entry name" value="DEPDC5_CTD"/>
    <property type="match status" value="1"/>
</dbReference>
<dbReference type="Pfam" id="PF12257">
    <property type="entry name" value="IML1"/>
    <property type="match status" value="1"/>
</dbReference>
<dbReference type="GO" id="GO:0010508">
    <property type="term" value="P:positive regulation of autophagy"/>
    <property type="evidence" value="ECO:0007669"/>
    <property type="project" value="TreeGrafter"/>
</dbReference>
<feature type="region of interest" description="Disordered" evidence="5">
    <location>
        <begin position="507"/>
        <end position="527"/>
    </location>
</feature>
<evidence type="ECO:0000256" key="1">
    <source>
        <dbReference type="ARBA" id="ARBA00004148"/>
    </source>
</evidence>
<comment type="caution">
    <text evidence="7">The sequence shown here is derived from an EMBL/GenBank/DDBJ whole genome shotgun (WGS) entry which is preliminary data.</text>
</comment>
<dbReference type="InterPro" id="IPR048255">
    <property type="entry name" value="IML1_N"/>
</dbReference>
<dbReference type="GO" id="GO:1904262">
    <property type="term" value="P:negative regulation of TORC1 signaling"/>
    <property type="evidence" value="ECO:0007669"/>
    <property type="project" value="TreeGrafter"/>
</dbReference>
<gene>
    <name evidence="7" type="ORF">LTR62_006020</name>
</gene>
<comment type="similarity">
    <text evidence="2">Belongs to the IML1 family.</text>
</comment>
<dbReference type="SMART" id="SM00049">
    <property type="entry name" value="DEP"/>
    <property type="match status" value="1"/>
</dbReference>
<feature type="region of interest" description="Disordered" evidence="5">
    <location>
        <begin position="1359"/>
        <end position="1381"/>
    </location>
</feature>
<dbReference type="PROSITE" id="PS50186">
    <property type="entry name" value="DEP"/>
    <property type="match status" value="1"/>
</dbReference>
<feature type="compositionally biased region" description="Low complexity" evidence="5">
    <location>
        <begin position="570"/>
        <end position="581"/>
    </location>
</feature>
<dbReference type="PANTHER" id="PTHR13179">
    <property type="entry name" value="DEP DOMAIN CONTAINING PROTEIN 5"/>
    <property type="match status" value="1"/>
</dbReference>
<evidence type="ECO:0000256" key="5">
    <source>
        <dbReference type="SAM" id="MobiDB-lite"/>
    </source>
</evidence>
<evidence type="ECO:0000256" key="2">
    <source>
        <dbReference type="ARBA" id="ARBA00005643"/>
    </source>
</evidence>
<sequence length="1397" mass="155741">MAPDPLKRACSVVLHDDHISQSDVLCGSKVLPAGILARLVVAGLEPLTFVAAGSAHALDEVSVHTSLARRFGIGNRLAAVVEVFEDEAAGTATHVEFFFRDQRLSRADMWRIAHRLDRTVIYQGQKVEYFGSDAAEVRAVYISSREVLSAYAVRGITKPIYRSGSARYTFLVQVSKEMLEYWLDGDLIYERMIAGFLPELFRRWDALKVRHSVSVVLFGRSSDNSQGDFLHVIASDKPSNEWRDLLRSLKRYFISGEVPTETCLAARGNMVEAIHLAAKDFADDNVDPHLSGSGTSIIAITAGTGLYQTEHALLKSTTHLLMGNSIGVDIVALSPKPLHPVPLFEYRRDGNLEYALPHWVDISFWRGEESKCLSTWLLPKTVEASELTILPPLTEKSPIQDLATGFMMSYDDNVFADRSVEAQTTSPSFADGEPAKIVPNTSMSDEMYPSGVEEPVVVVHPQSSTLKAQSDASTSVALITASRKISLGPKGLAVSKGITSTSISAEYAQQNRDRSSSKAYSPDHGSSAIARQIRQTLAGFPSHEIAIPQSRQAAEKVEFSRPIDISSHQPPSSEAPSDPASLMERRVNDTVSSDHNNSVGDSFGTPKAKRDVFYAAMKAAEEEGNWNASPWLTLLNPCNPTRDNMRVAAQYRKWQHVFPRAISSDEFKWASICSPAALPLSAEYKPSARDLARHFSKKVRRLLAQYTSGTGAGQIQDQLISLRLRHGFQIASATMKAHLAGEPERIIMSRGNVHHEFQCLSDAELQILEYKLNSEVERAAEVGDVKDEYTANVRPLASSTTQVVNVTMSSTPPEPEWSQLDDQVIAHDPLHAELHSLRMRLVLLPVEPPRSGNNTPGPVRGLSDEERRIDGIQKLTQLWQRNRYLKPEEQRQQGHLARAKATPTVSARDPNPLAIEYQTRDPSAVVNTYGPGLTGHANGLEPIPNLFGESELYHSSTFDVAKLAKQMQEPPPHGVEVRDRRWLARMHFRCFRGDEMVNWLLRVFKDLETRDDAISIGNDLMERGIFSHVRAKHEFRDGNYFYQIASPHRTTEYPDNTSMFNRASLRSVPPTPSVENVLSPFLRPIQNDTTSSGRPTPTLAAVDKKEILLSQQMLYNVDVGRQSDQLEIISLHYDRIHNPENCYHMRLEWVNTTAVLIRDSITRWSTLADVHGLKLVQIPLIEASQLHLQHPLDQCIPITLAVRPPDRIANTPSSCAHLMSPRPKSPEEDPAVYHKALLRRLGFVLDLEAATSFDKDLDVKYSWGAPEYRYTQFVHKSGLLLAQIHGPTIFAGGQHGEQEWDVLLLPNRLVGASARPVVATRYMDKEASAQELVDGIVRFCRDERVLREFYEEVRVLRTDSPPQSPWRTGGSEGMDGDIPPISLPPRLGHRSLLKHFG</sequence>
<evidence type="ECO:0000313" key="7">
    <source>
        <dbReference type="EMBL" id="KAK5117402.1"/>
    </source>
</evidence>
<evidence type="ECO:0000313" key="8">
    <source>
        <dbReference type="Proteomes" id="UP001310890"/>
    </source>
</evidence>
<dbReference type="InterPro" id="IPR027244">
    <property type="entry name" value="IML1"/>
</dbReference>
<protein>
    <recommendedName>
        <fullName evidence="3">Vacuolar membrane-associated protein IML1</fullName>
    </recommendedName>
    <alternativeName>
        <fullName evidence="4">Vacuolar membrane-associated protein iml1</fullName>
    </alternativeName>
</protein>
<dbReference type="CDD" id="cd04449">
    <property type="entry name" value="DEP_DEPDC5-like"/>
    <property type="match status" value="1"/>
</dbReference>
<organism evidence="7 8">
    <name type="scientific">Meristemomyces frigidus</name>
    <dbReference type="NCBI Taxonomy" id="1508187"/>
    <lineage>
        <taxon>Eukaryota</taxon>
        <taxon>Fungi</taxon>
        <taxon>Dikarya</taxon>
        <taxon>Ascomycota</taxon>
        <taxon>Pezizomycotina</taxon>
        <taxon>Dothideomycetes</taxon>
        <taxon>Dothideomycetidae</taxon>
        <taxon>Mycosphaerellales</taxon>
        <taxon>Teratosphaeriaceae</taxon>
        <taxon>Meristemomyces</taxon>
    </lineage>
</organism>
<dbReference type="GO" id="GO:0035556">
    <property type="term" value="P:intracellular signal transduction"/>
    <property type="evidence" value="ECO:0007669"/>
    <property type="project" value="InterPro"/>
</dbReference>
<dbReference type="Proteomes" id="UP001310890">
    <property type="component" value="Unassembled WGS sequence"/>
</dbReference>
<dbReference type="GO" id="GO:1990130">
    <property type="term" value="C:GATOR1 complex"/>
    <property type="evidence" value="ECO:0007669"/>
    <property type="project" value="TreeGrafter"/>
</dbReference>
<feature type="region of interest" description="Disordered" evidence="5">
    <location>
        <begin position="889"/>
        <end position="909"/>
    </location>
</feature>
<dbReference type="GO" id="GO:0005774">
    <property type="term" value="C:vacuolar membrane"/>
    <property type="evidence" value="ECO:0007669"/>
    <property type="project" value="UniProtKB-SubCell"/>
</dbReference>
<comment type="subcellular location">
    <subcellularLocation>
        <location evidence="1">Vacuole membrane</location>
        <topology evidence="1">Peripheral membrane protein</topology>
    </subcellularLocation>
</comment>
<accession>A0AAN7TN25</accession>
<dbReference type="GO" id="GO:0005096">
    <property type="term" value="F:GTPase activator activity"/>
    <property type="evidence" value="ECO:0007669"/>
    <property type="project" value="InterPro"/>
</dbReference>
<reference evidence="7" key="1">
    <citation type="submission" date="2023-08" db="EMBL/GenBank/DDBJ databases">
        <title>Black Yeasts Isolated from many extreme environments.</title>
        <authorList>
            <person name="Coleine C."/>
            <person name="Stajich J.E."/>
            <person name="Selbmann L."/>
        </authorList>
    </citation>
    <scope>NUCLEOTIDE SEQUENCE</scope>
    <source>
        <strain evidence="7">CCFEE 5401</strain>
    </source>
</reference>
<dbReference type="PANTHER" id="PTHR13179:SF8">
    <property type="entry name" value="GATOR COMPLEX PROTEIN DEPDC5"/>
    <property type="match status" value="1"/>
</dbReference>
<dbReference type="Pfam" id="PF00610">
    <property type="entry name" value="DEP"/>
    <property type="match status" value="1"/>
</dbReference>
<evidence type="ECO:0000256" key="3">
    <source>
        <dbReference type="ARBA" id="ARBA00018529"/>
    </source>
</evidence>
<dbReference type="InterPro" id="IPR000591">
    <property type="entry name" value="DEP_dom"/>
</dbReference>
<dbReference type="EMBL" id="JAVRRL010000005">
    <property type="protein sequence ID" value="KAK5117402.1"/>
    <property type="molecule type" value="Genomic_DNA"/>
</dbReference>
<dbReference type="InterPro" id="IPR036390">
    <property type="entry name" value="WH_DNA-bd_sf"/>
</dbReference>